<reference evidence="2" key="3">
    <citation type="submission" date="2015-04" db="UniProtKB">
        <authorList>
            <consortium name="EnsemblPlants"/>
        </authorList>
    </citation>
    <scope>IDENTIFICATION</scope>
    <source>
        <strain evidence="2">cv. Jemalong A17</strain>
    </source>
</reference>
<dbReference type="EnsemblPlants" id="KEH29189">
    <property type="protein sequence ID" value="KEH29189"/>
    <property type="gene ID" value="MTR_4g027435"/>
</dbReference>
<dbReference type="OrthoDB" id="434647at2759"/>
<evidence type="ECO:0000313" key="1">
    <source>
        <dbReference type="EMBL" id="KEH29189.1"/>
    </source>
</evidence>
<evidence type="ECO:0000313" key="3">
    <source>
        <dbReference type="Proteomes" id="UP000002051"/>
    </source>
</evidence>
<sequence>MLLLLLQPINLLHTTLPQLLIINNTPPLLLIIQLPLILLRFNILIIKLNPTRFILLVLILLNPTFWFNPTIFRSGHHLNTEVGVVVDHSGEVVVVEVSSTVEEDVEWAVGDTFHLILPDLLFLMYRVHLLLLEPLMRYKVHHQSQLKCKLHQCNRNHVGYFVIFVRLSAIRLKLCRCICKEKNI</sequence>
<dbReference type="HOGENOM" id="CLU_1470290_0_0_1"/>
<protein>
    <submittedName>
        <fullName evidence="1 2">Uncharacterized protein</fullName>
    </submittedName>
</protein>
<dbReference type="AlphaFoldDB" id="A0A072UHF5"/>
<keyword evidence="3" id="KW-1185">Reference proteome</keyword>
<organism evidence="1 3">
    <name type="scientific">Medicago truncatula</name>
    <name type="common">Barrel medic</name>
    <name type="synonym">Medicago tribuloides</name>
    <dbReference type="NCBI Taxonomy" id="3880"/>
    <lineage>
        <taxon>Eukaryota</taxon>
        <taxon>Viridiplantae</taxon>
        <taxon>Streptophyta</taxon>
        <taxon>Embryophyta</taxon>
        <taxon>Tracheophyta</taxon>
        <taxon>Spermatophyta</taxon>
        <taxon>Magnoliopsida</taxon>
        <taxon>eudicotyledons</taxon>
        <taxon>Gunneridae</taxon>
        <taxon>Pentapetalae</taxon>
        <taxon>rosids</taxon>
        <taxon>fabids</taxon>
        <taxon>Fabales</taxon>
        <taxon>Fabaceae</taxon>
        <taxon>Papilionoideae</taxon>
        <taxon>50 kb inversion clade</taxon>
        <taxon>NPAAA clade</taxon>
        <taxon>Hologalegina</taxon>
        <taxon>IRL clade</taxon>
        <taxon>Trifolieae</taxon>
        <taxon>Medicago</taxon>
    </lineage>
</organism>
<dbReference type="EMBL" id="CM001220">
    <property type="protein sequence ID" value="KEH29189.1"/>
    <property type="molecule type" value="Genomic_DNA"/>
</dbReference>
<dbReference type="Proteomes" id="UP000002051">
    <property type="component" value="Chromosome 4"/>
</dbReference>
<reference evidence="1 3" key="1">
    <citation type="journal article" date="2011" name="Nature">
        <title>The Medicago genome provides insight into the evolution of rhizobial symbioses.</title>
        <authorList>
            <person name="Young N.D."/>
            <person name="Debelle F."/>
            <person name="Oldroyd G.E."/>
            <person name="Geurts R."/>
            <person name="Cannon S.B."/>
            <person name="Udvardi M.K."/>
            <person name="Benedito V.A."/>
            <person name="Mayer K.F."/>
            <person name="Gouzy J."/>
            <person name="Schoof H."/>
            <person name="Van de Peer Y."/>
            <person name="Proost S."/>
            <person name="Cook D.R."/>
            <person name="Meyers B.C."/>
            <person name="Spannagl M."/>
            <person name="Cheung F."/>
            <person name="De Mita S."/>
            <person name="Krishnakumar V."/>
            <person name="Gundlach H."/>
            <person name="Zhou S."/>
            <person name="Mudge J."/>
            <person name="Bharti A.K."/>
            <person name="Murray J.D."/>
            <person name="Naoumkina M.A."/>
            <person name="Rosen B."/>
            <person name="Silverstein K.A."/>
            <person name="Tang H."/>
            <person name="Rombauts S."/>
            <person name="Zhao P.X."/>
            <person name="Zhou P."/>
            <person name="Barbe V."/>
            <person name="Bardou P."/>
            <person name="Bechner M."/>
            <person name="Bellec A."/>
            <person name="Berger A."/>
            <person name="Berges H."/>
            <person name="Bidwell S."/>
            <person name="Bisseling T."/>
            <person name="Choisne N."/>
            <person name="Couloux A."/>
            <person name="Denny R."/>
            <person name="Deshpande S."/>
            <person name="Dai X."/>
            <person name="Doyle J.J."/>
            <person name="Dudez A.M."/>
            <person name="Farmer A.D."/>
            <person name="Fouteau S."/>
            <person name="Franken C."/>
            <person name="Gibelin C."/>
            <person name="Gish J."/>
            <person name="Goldstein S."/>
            <person name="Gonzalez A.J."/>
            <person name="Green P.J."/>
            <person name="Hallab A."/>
            <person name="Hartog M."/>
            <person name="Hua A."/>
            <person name="Humphray S.J."/>
            <person name="Jeong D.H."/>
            <person name="Jing Y."/>
            <person name="Jocker A."/>
            <person name="Kenton S.M."/>
            <person name="Kim D.J."/>
            <person name="Klee K."/>
            <person name="Lai H."/>
            <person name="Lang C."/>
            <person name="Lin S."/>
            <person name="Macmil S.L."/>
            <person name="Magdelenat G."/>
            <person name="Matthews L."/>
            <person name="McCorrison J."/>
            <person name="Monaghan E.L."/>
            <person name="Mun J.H."/>
            <person name="Najar F.Z."/>
            <person name="Nicholson C."/>
            <person name="Noirot C."/>
            <person name="O'Bleness M."/>
            <person name="Paule C.R."/>
            <person name="Poulain J."/>
            <person name="Prion F."/>
            <person name="Qin B."/>
            <person name="Qu C."/>
            <person name="Retzel E.F."/>
            <person name="Riddle C."/>
            <person name="Sallet E."/>
            <person name="Samain S."/>
            <person name="Samson N."/>
            <person name="Sanders I."/>
            <person name="Saurat O."/>
            <person name="Scarpelli C."/>
            <person name="Schiex T."/>
            <person name="Segurens B."/>
            <person name="Severin A.J."/>
            <person name="Sherrier D.J."/>
            <person name="Shi R."/>
            <person name="Sims S."/>
            <person name="Singer S.R."/>
            <person name="Sinharoy S."/>
            <person name="Sterck L."/>
            <person name="Viollet A."/>
            <person name="Wang B.B."/>
            <person name="Wang K."/>
            <person name="Wang M."/>
            <person name="Wang X."/>
            <person name="Warfsmann J."/>
            <person name="Weissenbach J."/>
            <person name="White D.D."/>
            <person name="White J.D."/>
            <person name="Wiley G.B."/>
            <person name="Wincker P."/>
            <person name="Xing Y."/>
            <person name="Yang L."/>
            <person name="Yao Z."/>
            <person name="Ying F."/>
            <person name="Zhai J."/>
            <person name="Zhou L."/>
            <person name="Zuber A."/>
            <person name="Denarie J."/>
            <person name="Dixon R.A."/>
            <person name="May G.D."/>
            <person name="Schwartz D.C."/>
            <person name="Rogers J."/>
            <person name="Quetier F."/>
            <person name="Town C.D."/>
            <person name="Roe B.A."/>
        </authorList>
    </citation>
    <scope>NUCLEOTIDE SEQUENCE [LARGE SCALE GENOMIC DNA]</scope>
    <source>
        <strain evidence="1">A17</strain>
        <strain evidence="2 3">cv. Jemalong A17</strain>
    </source>
</reference>
<reference evidence="1 3" key="2">
    <citation type="journal article" date="2014" name="BMC Genomics">
        <title>An improved genome release (version Mt4.0) for the model legume Medicago truncatula.</title>
        <authorList>
            <person name="Tang H."/>
            <person name="Krishnakumar V."/>
            <person name="Bidwell S."/>
            <person name="Rosen B."/>
            <person name="Chan A."/>
            <person name="Zhou S."/>
            <person name="Gentzbittel L."/>
            <person name="Childs K.L."/>
            <person name="Yandell M."/>
            <person name="Gundlach H."/>
            <person name="Mayer K.F."/>
            <person name="Schwartz D.C."/>
            <person name="Town C.D."/>
        </authorList>
    </citation>
    <scope>GENOME REANNOTATION</scope>
    <source>
        <strain evidence="1">A17</strain>
        <strain evidence="2 3">cv. Jemalong A17</strain>
    </source>
</reference>
<dbReference type="KEGG" id="mtr:25491694"/>
<accession>A0A072UHF5</accession>
<name>A0A072UHF5_MEDTR</name>
<proteinExistence type="predicted"/>
<gene>
    <name evidence="2" type="primary">25491694</name>
    <name evidence="1" type="ordered locus">MTR_4g027435</name>
</gene>
<evidence type="ECO:0000313" key="2">
    <source>
        <dbReference type="EnsemblPlants" id="KEH29189"/>
    </source>
</evidence>